<dbReference type="SUPFAM" id="SSF48150">
    <property type="entry name" value="DNA-glycosylase"/>
    <property type="match status" value="1"/>
</dbReference>
<keyword evidence="2" id="KW-0378">Hydrolase</keyword>
<dbReference type="Gene3D" id="3.30.310.260">
    <property type="match status" value="1"/>
</dbReference>
<evidence type="ECO:0000256" key="4">
    <source>
        <dbReference type="ARBA" id="ARBA00023239"/>
    </source>
</evidence>
<dbReference type="SUPFAM" id="SSF55945">
    <property type="entry name" value="TATA-box binding protein-like"/>
    <property type="match status" value="1"/>
</dbReference>
<evidence type="ECO:0000256" key="6">
    <source>
        <dbReference type="ARBA" id="ARBA00023295"/>
    </source>
</evidence>
<dbReference type="Proteomes" id="UP000005741">
    <property type="component" value="Chromosome"/>
</dbReference>
<dbReference type="InterPro" id="IPR023170">
    <property type="entry name" value="HhH_base_excis_C"/>
</dbReference>
<organism evidence="8 9">
    <name type="scientific">Methanoplanus limicola DSM 2279</name>
    <dbReference type="NCBI Taxonomy" id="937775"/>
    <lineage>
        <taxon>Archaea</taxon>
        <taxon>Methanobacteriati</taxon>
        <taxon>Methanobacteriota</taxon>
        <taxon>Stenosarchaea group</taxon>
        <taxon>Methanomicrobia</taxon>
        <taxon>Methanomicrobiales</taxon>
        <taxon>Methanomicrobiaceae</taxon>
        <taxon>Methanoplanus</taxon>
    </lineage>
</organism>
<evidence type="ECO:0000256" key="3">
    <source>
        <dbReference type="ARBA" id="ARBA00023204"/>
    </source>
</evidence>
<dbReference type="EMBL" id="CM001436">
    <property type="protein sequence ID" value="EHQ35752.1"/>
    <property type="molecule type" value="Genomic_DNA"/>
</dbReference>
<dbReference type="InParanoid" id="H1Z473"/>
<dbReference type="GO" id="GO:0006289">
    <property type="term" value="P:nucleotide-excision repair"/>
    <property type="evidence" value="ECO:0007669"/>
    <property type="project" value="InterPro"/>
</dbReference>
<dbReference type="Gene3D" id="1.10.1670.10">
    <property type="entry name" value="Helix-hairpin-Helix base-excision DNA repair enzymes (C-terminal)"/>
    <property type="match status" value="1"/>
</dbReference>
<dbReference type="RefSeq" id="WP_004077581.1">
    <property type="nucleotide sequence ID" value="NZ_CM001436.1"/>
</dbReference>
<proteinExistence type="predicted"/>
<evidence type="ECO:0000313" key="8">
    <source>
        <dbReference type="EMBL" id="EHQ35752.1"/>
    </source>
</evidence>
<dbReference type="GO" id="GO:0008534">
    <property type="term" value="F:oxidized purine nucleobase lesion DNA N-glycosylase activity"/>
    <property type="evidence" value="ECO:0007669"/>
    <property type="project" value="InterPro"/>
</dbReference>
<evidence type="ECO:0000259" key="7">
    <source>
        <dbReference type="Pfam" id="PF07934"/>
    </source>
</evidence>
<accession>H1Z473</accession>
<dbReference type="Pfam" id="PF07934">
    <property type="entry name" value="OGG_N"/>
    <property type="match status" value="1"/>
</dbReference>
<dbReference type="InterPro" id="IPR012904">
    <property type="entry name" value="OGG_N"/>
</dbReference>
<dbReference type="PANTHER" id="PTHR10242">
    <property type="entry name" value="8-OXOGUANINE DNA GLYCOSYLASE"/>
    <property type="match status" value="1"/>
</dbReference>
<sequence>MTDICTINLNSETPFNLDITLSCGQAPRWEYSDGWWTGVVTENVIKIRQKQNIIEYIGCNEKFIFNYFCLDYDLNEFYKKFRGDYLLKNSFEKLRGLRIINQDPWECLLFQMTVNKIRTRGDDDRITRIAKGIGKEITFEGRKYYSVPRPEIISESGLRILKTCNIGYYATNIFNTAEKIIEDKNWADKVSAMNYEEAVAYLSEFKGVKRSVAEWVLLLSLKRYDIFPVDTHIRDFFIKNYMKDYHFSKTGSSAINSTIRDVAGKKFGSYAGYAMEYLFNINNEFIKDYVKP</sequence>
<keyword evidence="3" id="KW-0234">DNA repair</keyword>
<dbReference type="GO" id="GO:0016829">
    <property type="term" value="F:lyase activity"/>
    <property type="evidence" value="ECO:0007669"/>
    <property type="project" value="UniProtKB-KW"/>
</dbReference>
<keyword evidence="5" id="KW-0511">Multifunctional enzyme</keyword>
<dbReference type="AlphaFoldDB" id="H1Z473"/>
<keyword evidence="6" id="KW-0326">Glycosidase</keyword>
<feature type="domain" description="8-oxoguanine DNA glycosylase N-terminal" evidence="7">
    <location>
        <begin position="11"/>
        <end position="108"/>
    </location>
</feature>
<dbReference type="GO" id="GO:0003684">
    <property type="term" value="F:damaged DNA binding"/>
    <property type="evidence" value="ECO:0007669"/>
    <property type="project" value="InterPro"/>
</dbReference>
<evidence type="ECO:0000256" key="1">
    <source>
        <dbReference type="ARBA" id="ARBA00022763"/>
    </source>
</evidence>
<dbReference type="OrthoDB" id="14922at2157"/>
<gene>
    <name evidence="8" type="ORF">Metlim_1651</name>
</gene>
<dbReference type="HOGENOM" id="CLU_027543_3_0_2"/>
<evidence type="ECO:0000256" key="2">
    <source>
        <dbReference type="ARBA" id="ARBA00022801"/>
    </source>
</evidence>
<keyword evidence="4" id="KW-0456">Lyase</keyword>
<dbReference type="PANTHER" id="PTHR10242:SF2">
    <property type="entry name" value="N-GLYCOSYLASE_DNA LYASE"/>
    <property type="match status" value="1"/>
</dbReference>
<dbReference type="InterPro" id="IPR052054">
    <property type="entry name" value="Oxidative_DNA_repair_enzyme"/>
</dbReference>
<keyword evidence="1" id="KW-0227">DNA damage</keyword>
<evidence type="ECO:0000256" key="5">
    <source>
        <dbReference type="ARBA" id="ARBA00023268"/>
    </source>
</evidence>
<dbReference type="STRING" id="937775.Metlim_1651"/>
<evidence type="ECO:0000313" key="9">
    <source>
        <dbReference type="Proteomes" id="UP000005741"/>
    </source>
</evidence>
<dbReference type="Gene3D" id="1.10.340.30">
    <property type="entry name" value="Hypothetical protein, domain 2"/>
    <property type="match status" value="1"/>
</dbReference>
<keyword evidence="9" id="KW-1185">Reference proteome</keyword>
<reference evidence="8 9" key="1">
    <citation type="submission" date="2011-10" db="EMBL/GenBank/DDBJ databases">
        <title>The Improved High-Quality Draft genome of Methanoplanus limicola DSM 2279.</title>
        <authorList>
            <consortium name="US DOE Joint Genome Institute (JGI-PGF)"/>
            <person name="Lucas S."/>
            <person name="Copeland A."/>
            <person name="Lapidus A."/>
            <person name="Glavina del Rio T."/>
            <person name="Dalin E."/>
            <person name="Tice H."/>
            <person name="Bruce D."/>
            <person name="Goodwin L."/>
            <person name="Pitluck S."/>
            <person name="Peters L."/>
            <person name="Mikhailova N."/>
            <person name="Lu M."/>
            <person name="Kyrpides N."/>
            <person name="Mavromatis K."/>
            <person name="Ivanova N."/>
            <person name="Markowitz V."/>
            <person name="Cheng J.-F."/>
            <person name="Hugenholtz P."/>
            <person name="Woyke T."/>
            <person name="Wu D."/>
            <person name="Wirth R."/>
            <person name="Brambilla E.-M."/>
            <person name="Klenk H.-P."/>
            <person name="Eisen J.A."/>
        </authorList>
    </citation>
    <scope>NUCLEOTIDE SEQUENCE [LARGE SCALE GENOMIC DNA]</scope>
    <source>
        <strain evidence="8 9">DSM 2279</strain>
    </source>
</reference>
<dbReference type="InterPro" id="IPR011257">
    <property type="entry name" value="DNA_glycosylase"/>
</dbReference>
<name>H1Z473_9EURY</name>
<protein>
    <submittedName>
        <fullName evidence="8">8-oxoguanine DNA glycosylase domain-containing protein</fullName>
    </submittedName>
</protein>